<dbReference type="Gene3D" id="3.40.50.720">
    <property type="entry name" value="NAD(P)-binding Rossmann-like Domain"/>
    <property type="match status" value="1"/>
</dbReference>
<comment type="caution">
    <text evidence="2">The sequence shown here is derived from an EMBL/GenBank/DDBJ whole genome shotgun (WGS) entry which is preliminary data.</text>
</comment>
<reference evidence="2 3" key="1">
    <citation type="submission" date="2015-12" db="EMBL/GenBank/DDBJ databases">
        <title>The genome of Folsomia candida.</title>
        <authorList>
            <person name="Faddeeva A."/>
            <person name="Derks M.F."/>
            <person name="Anvar Y."/>
            <person name="Smit S."/>
            <person name="Van Straalen N."/>
            <person name="Roelofs D."/>
        </authorList>
    </citation>
    <scope>NUCLEOTIDE SEQUENCE [LARGE SCALE GENOMIC DNA]</scope>
    <source>
        <strain evidence="2 3">VU population</strain>
        <tissue evidence="2">Whole body</tissue>
    </source>
</reference>
<dbReference type="InterPro" id="IPR001509">
    <property type="entry name" value="Epimerase_deHydtase"/>
</dbReference>
<name>A0A226EGA5_FOLCA</name>
<dbReference type="EMBL" id="LNIX01000004">
    <property type="protein sequence ID" value="OXA56104.1"/>
    <property type="molecule type" value="Genomic_DNA"/>
</dbReference>
<evidence type="ECO:0000313" key="3">
    <source>
        <dbReference type="Proteomes" id="UP000198287"/>
    </source>
</evidence>
<gene>
    <name evidence="2" type="ORF">Fcan01_10039</name>
</gene>
<feature type="domain" description="NAD-dependent epimerase/dehydratase" evidence="1">
    <location>
        <begin position="14"/>
        <end position="253"/>
    </location>
</feature>
<dbReference type="Proteomes" id="UP000198287">
    <property type="component" value="Unassembled WGS sequence"/>
</dbReference>
<dbReference type="InterPro" id="IPR050177">
    <property type="entry name" value="Lipid_A_modif_metabolic_enz"/>
</dbReference>
<dbReference type="STRING" id="158441.A0A226EGA5"/>
<accession>A0A226EGA5</accession>
<keyword evidence="3" id="KW-1185">Reference proteome</keyword>
<evidence type="ECO:0000313" key="2">
    <source>
        <dbReference type="EMBL" id="OXA56104.1"/>
    </source>
</evidence>
<dbReference type="InterPro" id="IPR036291">
    <property type="entry name" value="NAD(P)-bd_dom_sf"/>
</dbReference>
<dbReference type="PANTHER" id="PTHR43245:SF11">
    <property type="entry name" value="LD23561P"/>
    <property type="match status" value="1"/>
</dbReference>
<protein>
    <submittedName>
        <fullName evidence="2">dTDP-4-oxo-6-deoxy-D-allose reductase</fullName>
    </submittedName>
</protein>
<dbReference type="SUPFAM" id="SSF51735">
    <property type="entry name" value="NAD(P)-binding Rossmann-fold domains"/>
    <property type="match status" value="1"/>
</dbReference>
<evidence type="ECO:0000259" key="1">
    <source>
        <dbReference type="Pfam" id="PF01370"/>
    </source>
</evidence>
<dbReference type="PANTHER" id="PTHR43245">
    <property type="entry name" value="BIFUNCTIONAL POLYMYXIN RESISTANCE PROTEIN ARNA"/>
    <property type="match status" value="1"/>
</dbReference>
<sequence length="378" mass="42706">MTLEISDDGKPRKWLILGACGFIGRHLIEFLVDNDKSSKIFVIDKTPPEIAWLNEKHANVFKNPKVVFQSANLIATSSCDKAFEGLDDDIDYVINLASETRKGQSEPVYKEGILKLTSNVINNVQKKFGDRLKCYIEFSTGALYPSDKTLHKETDKVDQTWSYEVKYKYQVEQELAKTMKNYIVIRPAIVYGPGDRTGITPRLVVGGIYKHLKEMMKLPWTAELRINTIHVHDLVRATYFLCKNGKYGEIYNIVDNGQTTQGKVSSIISDLFNINHDYWGTAFTTIAKMDVVDVLEDINDKHMSPWASICASNGVGNTPLSPYIHSDALSKRHVSLDGSKLAAAGFTEFKYDEVTKNSLVEILDDYVQLNMFPRALLE</sequence>
<dbReference type="Pfam" id="PF01370">
    <property type="entry name" value="Epimerase"/>
    <property type="match status" value="1"/>
</dbReference>
<dbReference type="AlphaFoldDB" id="A0A226EGA5"/>
<dbReference type="OMA" id="PQTAWLN"/>
<organism evidence="2 3">
    <name type="scientific">Folsomia candida</name>
    <name type="common">Springtail</name>
    <dbReference type="NCBI Taxonomy" id="158441"/>
    <lineage>
        <taxon>Eukaryota</taxon>
        <taxon>Metazoa</taxon>
        <taxon>Ecdysozoa</taxon>
        <taxon>Arthropoda</taxon>
        <taxon>Hexapoda</taxon>
        <taxon>Collembola</taxon>
        <taxon>Entomobryomorpha</taxon>
        <taxon>Isotomoidea</taxon>
        <taxon>Isotomidae</taxon>
        <taxon>Proisotominae</taxon>
        <taxon>Folsomia</taxon>
    </lineage>
</organism>
<proteinExistence type="predicted"/>
<dbReference type="OrthoDB" id="16464at2759"/>